<dbReference type="PRINTS" id="PR00081">
    <property type="entry name" value="GDHRDH"/>
</dbReference>
<dbReference type="PRINTS" id="PR00080">
    <property type="entry name" value="SDRFAMILY"/>
</dbReference>
<dbReference type="PANTHER" id="PTHR45267:SF2">
    <property type="entry name" value="NADPH-DEPENDENT PTERIN ALDEHYDE REDUCTASE"/>
    <property type="match status" value="1"/>
</dbReference>
<dbReference type="PANTHER" id="PTHR45267">
    <property type="match status" value="1"/>
</dbReference>
<proteinExistence type="inferred from homology"/>
<protein>
    <submittedName>
        <fullName evidence="3">Oxidoreductase</fullName>
    </submittedName>
</protein>
<sequence length="227" mass="25136">MVKRILISGISRGLGYAMTEQFIREGHTVLGCARSETAVEKLRQKFGSPHDFAAIDVANEQQVKTWAERLLSQYEPPDLLINNAAIINYPAPLWQVPAEEFSQLMDINIKGVFHLIRHFVPAMVEKKRGIIVNFSSGWGRSTSPEVAPYCASKWAIEGLTRSLAQELPDGMAAIPLNPGIIHTDMLKISFGEEAAAYTPISEWVKKAVPFILQLQPTDNGIPVTVPE</sequence>
<dbReference type="InterPro" id="IPR020904">
    <property type="entry name" value="Sc_DH/Rdtase_CS"/>
</dbReference>
<dbReference type="GO" id="GO:0016616">
    <property type="term" value="F:oxidoreductase activity, acting on the CH-OH group of donors, NAD or NADP as acceptor"/>
    <property type="evidence" value="ECO:0007669"/>
    <property type="project" value="TreeGrafter"/>
</dbReference>
<dbReference type="CDD" id="cd05233">
    <property type="entry name" value="SDR_c"/>
    <property type="match status" value="1"/>
</dbReference>
<reference evidence="3" key="1">
    <citation type="submission" date="2016-04" db="EMBL/GenBank/DDBJ databases">
        <authorList>
            <person name="Tabuchi Yagui T.R."/>
        </authorList>
    </citation>
    <scope>NUCLEOTIDE SEQUENCE [LARGE SCALE GENOMIC DNA]</scope>
    <source>
        <strain evidence="3">NIES-26</strain>
    </source>
</reference>
<dbReference type="GO" id="GO:0005829">
    <property type="term" value="C:cytosol"/>
    <property type="evidence" value="ECO:0007669"/>
    <property type="project" value="TreeGrafter"/>
</dbReference>
<name>A0A367RWC9_9NOSO</name>
<keyword evidence="4" id="KW-1185">Reference proteome</keyword>
<organism evidence="3 4">
    <name type="scientific">Nostoc minutum NIES-26</name>
    <dbReference type="NCBI Taxonomy" id="1844469"/>
    <lineage>
        <taxon>Bacteria</taxon>
        <taxon>Bacillati</taxon>
        <taxon>Cyanobacteriota</taxon>
        <taxon>Cyanophyceae</taxon>
        <taxon>Nostocales</taxon>
        <taxon>Nostocaceae</taxon>
        <taxon>Nostoc</taxon>
    </lineage>
</organism>
<gene>
    <name evidence="3" type="ORF">A6770_10430</name>
</gene>
<dbReference type="InterPro" id="IPR002347">
    <property type="entry name" value="SDR_fam"/>
</dbReference>
<dbReference type="PROSITE" id="PS00061">
    <property type="entry name" value="ADH_SHORT"/>
    <property type="match status" value="1"/>
</dbReference>
<dbReference type="AlphaFoldDB" id="A0A367RWC9"/>
<evidence type="ECO:0000256" key="1">
    <source>
        <dbReference type="ARBA" id="ARBA00006484"/>
    </source>
</evidence>
<evidence type="ECO:0000313" key="4">
    <source>
        <dbReference type="Proteomes" id="UP000252107"/>
    </source>
</evidence>
<dbReference type="InterPro" id="IPR053241">
    <property type="entry name" value="NADPH_pterin_aldehyde_rdct"/>
</dbReference>
<dbReference type="EMBL" id="LXQD01000054">
    <property type="protein sequence ID" value="RCJ40161.1"/>
    <property type="molecule type" value="Genomic_DNA"/>
</dbReference>
<comment type="similarity">
    <text evidence="1 2">Belongs to the short-chain dehydrogenases/reductases (SDR) family.</text>
</comment>
<dbReference type="InterPro" id="IPR036291">
    <property type="entry name" value="NAD(P)-bd_dom_sf"/>
</dbReference>
<evidence type="ECO:0000313" key="3">
    <source>
        <dbReference type="EMBL" id="RCJ40161.1"/>
    </source>
</evidence>
<accession>A0A367RWC9</accession>
<dbReference type="Gene3D" id="3.40.50.720">
    <property type="entry name" value="NAD(P)-binding Rossmann-like Domain"/>
    <property type="match status" value="1"/>
</dbReference>
<evidence type="ECO:0000256" key="2">
    <source>
        <dbReference type="RuleBase" id="RU000363"/>
    </source>
</evidence>
<comment type="caution">
    <text evidence="3">The sequence shown here is derived from an EMBL/GenBank/DDBJ whole genome shotgun (WGS) entry which is preliminary data.</text>
</comment>
<dbReference type="SUPFAM" id="SSF51735">
    <property type="entry name" value="NAD(P)-binding Rossmann-fold domains"/>
    <property type="match status" value="1"/>
</dbReference>
<dbReference type="Proteomes" id="UP000252107">
    <property type="component" value="Unassembled WGS sequence"/>
</dbReference>
<dbReference type="Pfam" id="PF00106">
    <property type="entry name" value="adh_short"/>
    <property type="match status" value="1"/>
</dbReference>